<dbReference type="PANTHER" id="PTHR11014:SF63">
    <property type="entry name" value="METALLOPEPTIDASE, PUTATIVE (AFU_ORTHOLOGUE AFUA_6G09600)-RELATED"/>
    <property type="match status" value="1"/>
</dbReference>
<dbReference type="SUPFAM" id="SSF53187">
    <property type="entry name" value="Zn-dependent exopeptidases"/>
    <property type="match status" value="1"/>
</dbReference>
<gene>
    <name evidence="4" type="ORF">KZZ10_03715</name>
</gene>
<keyword evidence="5" id="KW-1185">Reference proteome</keyword>
<dbReference type="GO" id="GO:0016787">
    <property type="term" value="F:hydrolase activity"/>
    <property type="evidence" value="ECO:0007669"/>
    <property type="project" value="UniProtKB-KW"/>
</dbReference>
<evidence type="ECO:0000256" key="1">
    <source>
        <dbReference type="ARBA" id="ARBA00022801"/>
    </source>
</evidence>
<dbReference type="InterPro" id="IPR017439">
    <property type="entry name" value="Amidohydrolase"/>
</dbReference>
<evidence type="ECO:0000313" key="5">
    <source>
        <dbReference type="Proteomes" id="UP000739565"/>
    </source>
</evidence>
<feature type="binding site" evidence="2">
    <location>
        <position position="368"/>
    </location>
    <ligand>
        <name>Mn(2+)</name>
        <dbReference type="ChEBI" id="CHEBI:29035"/>
        <label>2</label>
    </ligand>
</feature>
<dbReference type="PIRSF" id="PIRSF005962">
    <property type="entry name" value="Pept_M20D_amidohydro"/>
    <property type="match status" value="1"/>
</dbReference>
<protein>
    <submittedName>
        <fullName evidence="4">Amidohydrolase</fullName>
    </submittedName>
</protein>
<feature type="domain" description="Peptidase M20 dimerisation" evidence="3">
    <location>
        <begin position="183"/>
        <end position="281"/>
    </location>
</feature>
<dbReference type="PANTHER" id="PTHR11014">
    <property type="entry name" value="PEPTIDASE M20 FAMILY MEMBER"/>
    <property type="match status" value="1"/>
</dbReference>
<reference evidence="4" key="1">
    <citation type="submission" date="2021-07" db="EMBL/GenBank/DDBJ databases">
        <title>New genus and species of the family Alcaligenaceae.</title>
        <authorList>
            <person name="Hahn M.W."/>
        </authorList>
    </citation>
    <scope>NUCLEOTIDE SEQUENCE</scope>
    <source>
        <strain evidence="4">LF4-65</strain>
    </source>
</reference>
<feature type="binding site" evidence="2">
    <location>
        <position position="102"/>
    </location>
    <ligand>
        <name>Mn(2+)</name>
        <dbReference type="ChEBI" id="CHEBI:29035"/>
        <label>2</label>
    </ligand>
</feature>
<evidence type="ECO:0000256" key="2">
    <source>
        <dbReference type="PIRSR" id="PIRSR005962-1"/>
    </source>
</evidence>
<dbReference type="Gene3D" id="3.40.630.10">
    <property type="entry name" value="Zn peptidases"/>
    <property type="match status" value="1"/>
</dbReference>
<keyword evidence="2" id="KW-0479">Metal-binding</keyword>
<keyword evidence="1" id="KW-0378">Hydrolase</keyword>
<organism evidence="4 5">
    <name type="scientific">Zwartia hollandica</name>
    <dbReference type="NCBI Taxonomy" id="324606"/>
    <lineage>
        <taxon>Bacteria</taxon>
        <taxon>Pseudomonadati</taxon>
        <taxon>Pseudomonadota</taxon>
        <taxon>Betaproteobacteria</taxon>
        <taxon>Burkholderiales</taxon>
        <taxon>Alcaligenaceae</taxon>
        <taxon>Zwartia</taxon>
    </lineage>
</organism>
<dbReference type="RefSeq" id="WP_259660165.1">
    <property type="nucleotide sequence ID" value="NZ_JAHXRI010000006.1"/>
</dbReference>
<accession>A0A953T109</accession>
<feature type="binding site" evidence="2">
    <location>
        <position position="100"/>
    </location>
    <ligand>
        <name>Mn(2+)</name>
        <dbReference type="ChEBI" id="CHEBI:29035"/>
        <label>2</label>
    </ligand>
</feature>
<dbReference type="Pfam" id="PF07687">
    <property type="entry name" value="M20_dimer"/>
    <property type="match status" value="1"/>
</dbReference>
<feature type="binding site" evidence="2">
    <location>
        <position position="162"/>
    </location>
    <ligand>
        <name>Mn(2+)</name>
        <dbReference type="ChEBI" id="CHEBI:29035"/>
        <label>2</label>
    </ligand>
</feature>
<dbReference type="Pfam" id="PF01546">
    <property type="entry name" value="Peptidase_M20"/>
    <property type="match status" value="1"/>
</dbReference>
<proteinExistence type="predicted"/>
<dbReference type="InterPro" id="IPR002933">
    <property type="entry name" value="Peptidase_M20"/>
</dbReference>
<dbReference type="CDD" id="cd05666">
    <property type="entry name" value="M20_Acy1-like"/>
    <property type="match status" value="1"/>
</dbReference>
<dbReference type="InterPro" id="IPR036264">
    <property type="entry name" value="Bact_exopeptidase_dim_dom"/>
</dbReference>
<dbReference type="NCBIfam" id="TIGR01891">
    <property type="entry name" value="amidohydrolases"/>
    <property type="match status" value="1"/>
</dbReference>
<dbReference type="Gene3D" id="3.30.70.360">
    <property type="match status" value="1"/>
</dbReference>
<dbReference type="GO" id="GO:0046872">
    <property type="term" value="F:metal ion binding"/>
    <property type="evidence" value="ECO:0007669"/>
    <property type="project" value="UniProtKB-KW"/>
</dbReference>
<comment type="caution">
    <text evidence="4">The sequence shown here is derived from an EMBL/GenBank/DDBJ whole genome shotgun (WGS) entry which is preliminary data.</text>
</comment>
<dbReference type="EMBL" id="JAHXRI010000006">
    <property type="protein sequence ID" value="MBZ1349743.1"/>
    <property type="molecule type" value="Genomic_DNA"/>
</dbReference>
<dbReference type="Proteomes" id="UP000739565">
    <property type="component" value="Unassembled WGS sequence"/>
</dbReference>
<dbReference type="SUPFAM" id="SSF55031">
    <property type="entry name" value="Bacterial exopeptidase dimerisation domain"/>
    <property type="match status" value="1"/>
</dbReference>
<keyword evidence="2" id="KW-0464">Manganese</keyword>
<evidence type="ECO:0000313" key="4">
    <source>
        <dbReference type="EMBL" id="MBZ1349743.1"/>
    </source>
</evidence>
<feature type="binding site" evidence="2">
    <location>
        <position position="135"/>
    </location>
    <ligand>
        <name>Mn(2+)</name>
        <dbReference type="ChEBI" id="CHEBI:29035"/>
        <label>2</label>
    </ligand>
</feature>
<dbReference type="AlphaFoldDB" id="A0A953T109"/>
<name>A0A953T109_9BURK</name>
<sequence length="398" mass="43147">MKVNEAFADYSRFIKIRRDIHAHPELGFDEHRTSEIVAGLLKEWGIEVHRGIAGTGVVGVLKAGNSKRTIGLRADMDALPLQELNQFEHRSTNDGKMHACGHDGHTTMLLAAAWHLSQTRNFDGTVHFVFQPAEEMGKAGAKKMIDDGLFERFPCEAIFGLHNWSIGSVGGFALNRGPLMASSSTFKVTIKGQGTHASLPHTGTDPITPVLSLATSLQSLVAKVIPGTERALLAVTQLEGSSAPNVIPNSASVGGTIRTFSVSALDRLEERLRTLATQTALAHECEADIFFRRASPPVVNHANEADFAAQIMREIVGPDMVNDQYPGVMAGEDFAHMLLVKPGCYAFIGNGEGKHRLDGHGEGACVVHNTSYDFNDAIIPVGASYFVRLTERWLSDAR</sequence>
<evidence type="ECO:0000259" key="3">
    <source>
        <dbReference type="Pfam" id="PF07687"/>
    </source>
</evidence>
<dbReference type="InterPro" id="IPR011650">
    <property type="entry name" value="Peptidase_M20_dimer"/>
</dbReference>
<comment type="cofactor">
    <cofactor evidence="2">
        <name>Mn(2+)</name>
        <dbReference type="ChEBI" id="CHEBI:29035"/>
    </cofactor>
    <text evidence="2">The Mn(2+) ion enhances activity.</text>
</comment>